<organism evidence="5">
    <name type="scientific">uncultured Nocardioides sp</name>
    <dbReference type="NCBI Taxonomy" id="198441"/>
    <lineage>
        <taxon>Bacteria</taxon>
        <taxon>Bacillati</taxon>
        <taxon>Actinomycetota</taxon>
        <taxon>Actinomycetes</taxon>
        <taxon>Propionibacteriales</taxon>
        <taxon>Nocardioidaceae</taxon>
        <taxon>Nocardioides</taxon>
        <taxon>environmental samples</taxon>
    </lineage>
</organism>
<evidence type="ECO:0000313" key="5">
    <source>
        <dbReference type="EMBL" id="CAA9382964.1"/>
    </source>
</evidence>
<dbReference type="InterPro" id="IPR002656">
    <property type="entry name" value="Acyl_transf_3_dom"/>
</dbReference>
<dbReference type="Gene3D" id="1.10.1200.10">
    <property type="entry name" value="ACP-like"/>
    <property type="match status" value="1"/>
</dbReference>
<dbReference type="EMBL" id="CADCUN010000107">
    <property type="protein sequence ID" value="CAA9382964.1"/>
    <property type="molecule type" value="Genomic_DNA"/>
</dbReference>
<dbReference type="PROSITE" id="PS00012">
    <property type="entry name" value="PHOSPHOPANTETHEINE"/>
    <property type="match status" value="1"/>
</dbReference>
<dbReference type="SUPFAM" id="SSF56801">
    <property type="entry name" value="Acetyl-CoA synthetase-like"/>
    <property type="match status" value="1"/>
</dbReference>
<accession>A0A6J4NHH3</accession>
<dbReference type="InterPro" id="IPR036736">
    <property type="entry name" value="ACP-like_sf"/>
</dbReference>
<gene>
    <name evidence="5" type="ORF">AVDCRST_MAG60-1027</name>
</gene>
<dbReference type="PANTHER" id="PTHR43767:SF1">
    <property type="entry name" value="NONRIBOSOMAL PEPTIDE SYNTHASE PES1 (EUROFUNG)-RELATED"/>
    <property type="match status" value="1"/>
</dbReference>
<reference evidence="5" key="1">
    <citation type="submission" date="2020-02" db="EMBL/GenBank/DDBJ databases">
        <authorList>
            <person name="Meier V. D."/>
        </authorList>
    </citation>
    <scope>NUCLEOTIDE SEQUENCE</scope>
    <source>
        <strain evidence="5">AVDCRST_MAG60</strain>
    </source>
</reference>
<dbReference type="InterPro" id="IPR006162">
    <property type="entry name" value="Ppantetheine_attach_site"/>
</dbReference>
<evidence type="ECO:0000256" key="3">
    <source>
        <dbReference type="SAM" id="Phobius"/>
    </source>
</evidence>
<dbReference type="GO" id="GO:0016747">
    <property type="term" value="F:acyltransferase activity, transferring groups other than amino-acyl groups"/>
    <property type="evidence" value="ECO:0007669"/>
    <property type="project" value="InterPro"/>
</dbReference>
<feature type="transmembrane region" description="Helical" evidence="3">
    <location>
        <begin position="545"/>
        <end position="567"/>
    </location>
</feature>
<dbReference type="Pfam" id="PF00501">
    <property type="entry name" value="AMP-binding"/>
    <property type="match status" value="1"/>
</dbReference>
<dbReference type="Gene3D" id="3.40.50.12780">
    <property type="entry name" value="N-terminal domain of ligase-like"/>
    <property type="match status" value="2"/>
</dbReference>
<feature type="transmembrane region" description="Helical" evidence="3">
    <location>
        <begin position="627"/>
        <end position="646"/>
    </location>
</feature>
<dbReference type="InterPro" id="IPR050237">
    <property type="entry name" value="ATP-dep_AMP-bd_enzyme"/>
</dbReference>
<keyword evidence="3" id="KW-0472">Membrane</keyword>
<protein>
    <submittedName>
        <fullName evidence="5">Polyketide synthase modules and related proteins</fullName>
    </submittedName>
</protein>
<dbReference type="GO" id="GO:0031177">
    <property type="term" value="F:phosphopantetheine binding"/>
    <property type="evidence" value="ECO:0007669"/>
    <property type="project" value="InterPro"/>
</dbReference>
<keyword evidence="3" id="KW-1133">Transmembrane helix</keyword>
<dbReference type="PANTHER" id="PTHR43767">
    <property type="entry name" value="LONG-CHAIN-FATTY-ACID--COA LIGASE"/>
    <property type="match status" value="1"/>
</dbReference>
<dbReference type="InterPro" id="IPR042099">
    <property type="entry name" value="ANL_N_sf"/>
</dbReference>
<dbReference type="InterPro" id="IPR000873">
    <property type="entry name" value="AMP-dep_synth/lig_dom"/>
</dbReference>
<feature type="transmembrane region" description="Helical" evidence="3">
    <location>
        <begin position="658"/>
        <end position="680"/>
    </location>
</feature>
<proteinExistence type="predicted"/>
<dbReference type="Pfam" id="PF00550">
    <property type="entry name" value="PP-binding"/>
    <property type="match status" value="1"/>
</dbReference>
<keyword evidence="2" id="KW-0597">Phosphoprotein</keyword>
<dbReference type="SUPFAM" id="SSF47336">
    <property type="entry name" value="ACP-like"/>
    <property type="match status" value="1"/>
</dbReference>
<name>A0A6J4NHH3_9ACTN</name>
<evidence type="ECO:0000259" key="4">
    <source>
        <dbReference type="SMART" id="SM00823"/>
    </source>
</evidence>
<dbReference type="SMART" id="SM00823">
    <property type="entry name" value="PKS_PP"/>
    <property type="match status" value="1"/>
</dbReference>
<sequence length="817" mass="86844">MTMVPDSVHQLLPVAGGAADIALVMGDRSLTYAGLAAAVHDEAERLGPHRRVRVLEMRNDIDSVVALLGSLTAGHPVVVVEADAPARSHEIGAAYADARDLHPDLALLLSTSGSTGSPKLVRLSHANVWANARSIADYLGLTPADRAVTSLPLHYCYGLSVLTSHLLAGATVVLTDASVADDGFWALARAAGATSLAGVPYTFELLESRGFTGEELPTLRYLTQAGGRMDPDRVRRFAGLGREQGFDLFVMYGQTEATARMAYLPPHLALARPEAIGIPVPGGDLRLAPVPGAPEGVGELVYTGPNVMMGYARTAADLGLGAETPELHTGDLARQADDGLWEVCGRLDRHAKVLGLRLDLLRLEAQMPVPTALVVEGGTVHGFVTEARTTERVRRELTAASGLPLHLVRVHQIPAVPTTPRGKTDYRLLEAHAAASARSTPGERNGDDASAEALRDVFAVVLGRPDADVGQSFADLGGDSLSFVEVSTQLAHRLGHLPADWARLSPTQLAATARRRSRHLIATEPAVLLRAVAITAVVVSHTDLFLLLGGAHVLLAVAGFNLARFSLHAVGRHERARRILSCTAGFAVPAAVWIGVTGAVSGDYRPATALFLNQATSGRAWSDDWQFWFLEAMVWTNLGLAAMVLVPAVDRSLRRRPFSVALAVLACALAARYVSVGISADGTEKYTVVGTIWCIALGWAAAEARTTPQRALVAAAALVGAWGYFPDQPARYAVVVLGVMCLLAPWSIRLPRVLSRGLHLVAGASLWIYLTHWQVYPGLEAAGRPVAAVVASVGAGLVAHRTHRWFLDRLRAGRLAH</sequence>
<feature type="transmembrane region" description="Helical" evidence="3">
    <location>
        <begin position="579"/>
        <end position="600"/>
    </location>
</feature>
<keyword evidence="1" id="KW-0596">Phosphopantetheine</keyword>
<evidence type="ECO:0000256" key="1">
    <source>
        <dbReference type="ARBA" id="ARBA00022450"/>
    </source>
</evidence>
<feature type="transmembrane region" description="Helical" evidence="3">
    <location>
        <begin position="757"/>
        <end position="775"/>
    </location>
</feature>
<evidence type="ECO:0000256" key="2">
    <source>
        <dbReference type="ARBA" id="ARBA00022553"/>
    </source>
</evidence>
<feature type="transmembrane region" description="Helical" evidence="3">
    <location>
        <begin position="731"/>
        <end position="750"/>
    </location>
</feature>
<feature type="transmembrane region" description="Helical" evidence="3">
    <location>
        <begin position="781"/>
        <end position="799"/>
    </location>
</feature>
<dbReference type="AlphaFoldDB" id="A0A6J4NHH3"/>
<dbReference type="InterPro" id="IPR020806">
    <property type="entry name" value="PKS_PP-bd"/>
</dbReference>
<feature type="domain" description="Polyketide synthase-like phosphopantetheine-binding" evidence="4">
    <location>
        <begin position="451"/>
        <end position="517"/>
    </location>
</feature>
<dbReference type="InterPro" id="IPR009081">
    <property type="entry name" value="PP-bd_ACP"/>
</dbReference>
<keyword evidence="3" id="KW-0812">Transmembrane</keyword>
<dbReference type="Pfam" id="PF01757">
    <property type="entry name" value="Acyl_transf_3"/>
    <property type="match status" value="1"/>
</dbReference>